<dbReference type="AlphaFoldDB" id="A0A919UKF9"/>
<feature type="active site" description="Charge relay system" evidence="5">
    <location>
        <position position="179"/>
    </location>
</feature>
<evidence type="ECO:0000256" key="3">
    <source>
        <dbReference type="ARBA" id="ARBA00022801"/>
    </source>
</evidence>
<dbReference type="PROSITE" id="PS00137">
    <property type="entry name" value="SUBTILASE_HIS"/>
    <property type="match status" value="1"/>
</dbReference>
<evidence type="ECO:0000256" key="1">
    <source>
        <dbReference type="ARBA" id="ARBA00011073"/>
    </source>
</evidence>
<comment type="similarity">
    <text evidence="1 5">Belongs to the peptidase S8 family.</text>
</comment>
<keyword evidence="2 5" id="KW-0645">Protease</keyword>
<dbReference type="SUPFAM" id="SSF52743">
    <property type="entry name" value="Subtilisin-like"/>
    <property type="match status" value="1"/>
</dbReference>
<name>A0A919UKF9_9ACTN</name>
<keyword evidence="3 5" id="KW-0378">Hydrolase</keyword>
<evidence type="ECO:0000256" key="5">
    <source>
        <dbReference type="PROSITE-ProRule" id="PRU01240"/>
    </source>
</evidence>
<protein>
    <submittedName>
        <fullName evidence="7">Peptidase S8</fullName>
    </submittedName>
</protein>
<evidence type="ECO:0000256" key="4">
    <source>
        <dbReference type="ARBA" id="ARBA00022825"/>
    </source>
</evidence>
<dbReference type="GO" id="GO:0004252">
    <property type="term" value="F:serine-type endopeptidase activity"/>
    <property type="evidence" value="ECO:0007669"/>
    <property type="project" value="UniProtKB-UniRule"/>
</dbReference>
<dbReference type="InterPro" id="IPR022398">
    <property type="entry name" value="Peptidase_S8_His-AS"/>
</dbReference>
<dbReference type="PANTHER" id="PTHR43806:SF11">
    <property type="entry name" value="CEREVISIN-RELATED"/>
    <property type="match status" value="1"/>
</dbReference>
<feature type="active site" description="Charge relay system" evidence="5">
    <location>
        <position position="455"/>
    </location>
</feature>
<feature type="active site" description="Charge relay system" evidence="5">
    <location>
        <position position="221"/>
    </location>
</feature>
<evidence type="ECO:0000313" key="7">
    <source>
        <dbReference type="EMBL" id="GIH24994.1"/>
    </source>
</evidence>
<evidence type="ECO:0000313" key="8">
    <source>
        <dbReference type="Proteomes" id="UP000640052"/>
    </source>
</evidence>
<keyword evidence="8" id="KW-1185">Reference proteome</keyword>
<dbReference type="InterPro" id="IPR015500">
    <property type="entry name" value="Peptidase_S8_subtilisin-rel"/>
</dbReference>
<reference evidence="7" key="1">
    <citation type="submission" date="2021-01" db="EMBL/GenBank/DDBJ databases">
        <title>Whole genome shotgun sequence of Acrocarpospora phusangensis NBRC 108782.</title>
        <authorList>
            <person name="Komaki H."/>
            <person name="Tamura T."/>
        </authorList>
    </citation>
    <scope>NUCLEOTIDE SEQUENCE</scope>
    <source>
        <strain evidence="7">NBRC 108782</strain>
    </source>
</reference>
<dbReference type="InterPro" id="IPR036852">
    <property type="entry name" value="Peptidase_S8/S53_dom_sf"/>
</dbReference>
<dbReference type="InterPro" id="IPR000209">
    <property type="entry name" value="Peptidase_S8/S53_dom"/>
</dbReference>
<dbReference type="Gene3D" id="3.40.50.200">
    <property type="entry name" value="Peptidase S8/S53 domain"/>
    <property type="match status" value="1"/>
</dbReference>
<dbReference type="GO" id="GO:0006508">
    <property type="term" value="P:proteolysis"/>
    <property type="evidence" value="ECO:0007669"/>
    <property type="project" value="UniProtKB-KW"/>
</dbReference>
<keyword evidence="4 5" id="KW-0720">Serine protease</keyword>
<dbReference type="PRINTS" id="PR00723">
    <property type="entry name" value="SUBTILISIN"/>
</dbReference>
<gene>
    <name evidence="7" type="ORF">Aph01nite_33040</name>
</gene>
<dbReference type="InterPro" id="IPR023828">
    <property type="entry name" value="Peptidase_S8_Ser-AS"/>
</dbReference>
<dbReference type="EMBL" id="BOOA01000024">
    <property type="protein sequence ID" value="GIH24994.1"/>
    <property type="molecule type" value="Genomic_DNA"/>
</dbReference>
<dbReference type="Proteomes" id="UP000640052">
    <property type="component" value="Unassembled WGS sequence"/>
</dbReference>
<evidence type="ECO:0000259" key="6">
    <source>
        <dbReference type="Pfam" id="PF00082"/>
    </source>
</evidence>
<organism evidence="7 8">
    <name type="scientific">Acrocarpospora phusangensis</name>
    <dbReference type="NCBI Taxonomy" id="1070424"/>
    <lineage>
        <taxon>Bacteria</taxon>
        <taxon>Bacillati</taxon>
        <taxon>Actinomycetota</taxon>
        <taxon>Actinomycetes</taxon>
        <taxon>Streptosporangiales</taxon>
        <taxon>Streptosporangiaceae</taxon>
        <taxon>Acrocarpospora</taxon>
    </lineage>
</organism>
<accession>A0A919UKF9</accession>
<dbReference type="InterPro" id="IPR050131">
    <property type="entry name" value="Peptidase_S8_subtilisin-like"/>
</dbReference>
<comment type="caution">
    <text evidence="7">The sequence shown here is derived from an EMBL/GenBank/DDBJ whole genome shotgun (WGS) entry which is preliminary data.</text>
</comment>
<sequence length="514" mass="54741">MSRPDGPGGEEQEIPREYGAGTAETAHREHVPAAPSLMADSIISRPLMERMAEAEGRQLGVVIELRTSHPGGVQGAYDQVNALIEEVAGRQARPVGSYLAVALTADEIRELVDRDMATGRNAAQPGLALPGAPRWSIHRLWPNFEVSALTHRSVITTKCAAAHRTFEASGEDIVWAVLDSGIAPHPHFDLHRNLTELPGVRHRSFVPGKTHAEALLDEYGHGTHVAGILAGESVGDHTKPLVAAAWFQDERSAVSGQLDVRRLEVESFRGMAPRCRLLSCKVLRDDGTGDVTAVLQALQYISDLNAGGRDLKVHGVNLSVGYPFDPSWFGAGLSPVCREVDLLVRSGVVVVVAAGNTGYGFAQDTRSRAVRLGLDMTINDPGNSDLAITVGSTSCRPHVSGVSYFSSKGPTGDGRPKPDLVAPGERIVSAGAGALLRRATGTVPDAMFVEDSGTSMAAPHVSGVIAGFLSVHREFIGRPREVKETLMRSAIDLGRDRSFQGAGLVDAMRAIQLV</sequence>
<evidence type="ECO:0000256" key="2">
    <source>
        <dbReference type="ARBA" id="ARBA00022670"/>
    </source>
</evidence>
<dbReference type="CDD" id="cd07487">
    <property type="entry name" value="Peptidases_S8_1"/>
    <property type="match status" value="1"/>
</dbReference>
<dbReference type="PROSITE" id="PS51892">
    <property type="entry name" value="SUBTILASE"/>
    <property type="match status" value="1"/>
</dbReference>
<feature type="domain" description="Peptidase S8/S53" evidence="6">
    <location>
        <begin position="171"/>
        <end position="498"/>
    </location>
</feature>
<dbReference type="Pfam" id="PF00082">
    <property type="entry name" value="Peptidase_S8"/>
    <property type="match status" value="1"/>
</dbReference>
<dbReference type="PANTHER" id="PTHR43806">
    <property type="entry name" value="PEPTIDASE S8"/>
    <property type="match status" value="1"/>
</dbReference>
<dbReference type="PROSITE" id="PS00138">
    <property type="entry name" value="SUBTILASE_SER"/>
    <property type="match status" value="1"/>
</dbReference>
<dbReference type="RefSeq" id="WP_204041730.1">
    <property type="nucleotide sequence ID" value="NZ_BOOA01000024.1"/>
</dbReference>
<proteinExistence type="inferred from homology"/>